<evidence type="ECO:0000256" key="8">
    <source>
        <dbReference type="RuleBase" id="RU003838"/>
    </source>
</evidence>
<dbReference type="InterPro" id="IPR006406">
    <property type="entry name" value="Nic_PRibTrfase"/>
</dbReference>
<gene>
    <name evidence="7" type="primary">pncB</name>
    <name evidence="11" type="ORF">SAMN05443432_109104</name>
</gene>
<dbReference type="Pfam" id="PF04095">
    <property type="entry name" value="NAPRTase"/>
    <property type="match status" value="1"/>
</dbReference>
<dbReference type="GO" id="GO:0005829">
    <property type="term" value="C:cytosol"/>
    <property type="evidence" value="ECO:0007669"/>
    <property type="project" value="TreeGrafter"/>
</dbReference>
<evidence type="ECO:0000313" key="12">
    <source>
        <dbReference type="Proteomes" id="UP000322545"/>
    </source>
</evidence>
<dbReference type="RefSeq" id="WP_149780502.1">
    <property type="nucleotide sequence ID" value="NZ_FRCB01000009.1"/>
</dbReference>
<dbReference type="PIRSF" id="PIRSF000484">
    <property type="entry name" value="NAPRT"/>
    <property type="match status" value="1"/>
</dbReference>
<evidence type="ECO:0000313" key="11">
    <source>
        <dbReference type="EMBL" id="SHM57461.1"/>
    </source>
</evidence>
<dbReference type="EC" id="6.3.4.21" evidence="3 7"/>
<dbReference type="InterPro" id="IPR040727">
    <property type="entry name" value="NAPRTase_N"/>
</dbReference>
<comment type="catalytic activity">
    <reaction evidence="7 8">
        <text>5-phospho-alpha-D-ribose 1-diphosphate + nicotinate + ATP + H2O = nicotinate beta-D-ribonucleotide + ADP + phosphate + diphosphate</text>
        <dbReference type="Rhea" id="RHEA:36163"/>
        <dbReference type="ChEBI" id="CHEBI:15377"/>
        <dbReference type="ChEBI" id="CHEBI:30616"/>
        <dbReference type="ChEBI" id="CHEBI:32544"/>
        <dbReference type="ChEBI" id="CHEBI:33019"/>
        <dbReference type="ChEBI" id="CHEBI:43474"/>
        <dbReference type="ChEBI" id="CHEBI:57502"/>
        <dbReference type="ChEBI" id="CHEBI:58017"/>
        <dbReference type="ChEBI" id="CHEBI:456216"/>
        <dbReference type="EC" id="6.3.4.21"/>
    </reaction>
</comment>
<dbReference type="GO" id="GO:0034355">
    <property type="term" value="P:NAD+ biosynthetic process via the salvage pathway"/>
    <property type="evidence" value="ECO:0007669"/>
    <property type="project" value="TreeGrafter"/>
</dbReference>
<comment type="pathway">
    <text evidence="1 7 8">Cofactor biosynthesis; NAD(+) biosynthesis; nicotinate D-ribonucleotide from nicotinate: step 1/1.</text>
</comment>
<dbReference type="Pfam" id="PF17767">
    <property type="entry name" value="NAPRTase_N"/>
    <property type="match status" value="1"/>
</dbReference>
<dbReference type="InterPro" id="IPR041525">
    <property type="entry name" value="N/Namide_PRibTrfase"/>
</dbReference>
<evidence type="ECO:0000256" key="4">
    <source>
        <dbReference type="ARBA" id="ARBA00022553"/>
    </source>
</evidence>
<keyword evidence="5 7" id="KW-0436">Ligase</keyword>
<protein>
    <recommendedName>
        <fullName evidence="3 7">Nicotinate phosphoribosyltransferase</fullName>
        <shortName evidence="7">NAPRTase</shortName>
        <ecNumber evidence="3 7">6.3.4.21</ecNumber>
    </recommendedName>
</protein>
<evidence type="ECO:0000256" key="2">
    <source>
        <dbReference type="ARBA" id="ARBA00010897"/>
    </source>
</evidence>
<dbReference type="PANTHER" id="PTHR11098">
    <property type="entry name" value="NICOTINATE PHOSPHORIBOSYLTRANSFERASE"/>
    <property type="match status" value="1"/>
</dbReference>
<dbReference type="EMBL" id="FRCB01000009">
    <property type="protein sequence ID" value="SHM57461.1"/>
    <property type="molecule type" value="Genomic_DNA"/>
</dbReference>
<keyword evidence="6 7" id="KW-0662">Pyridine nucleotide biosynthesis</keyword>
<evidence type="ECO:0000256" key="3">
    <source>
        <dbReference type="ARBA" id="ARBA00013236"/>
    </source>
</evidence>
<proteinExistence type="inferred from homology"/>
<dbReference type="SUPFAM" id="SSF51690">
    <property type="entry name" value="Nicotinate/Quinolinate PRTase C-terminal domain-like"/>
    <property type="match status" value="1"/>
</dbReference>
<keyword evidence="11" id="KW-0328">Glycosyltransferase</keyword>
<dbReference type="InterPro" id="IPR007229">
    <property type="entry name" value="Nic_PRibTrfase-Fam"/>
</dbReference>
<evidence type="ECO:0000256" key="7">
    <source>
        <dbReference type="HAMAP-Rule" id="MF_00570"/>
    </source>
</evidence>
<dbReference type="HAMAP" id="MF_00570">
    <property type="entry name" value="NAPRTase"/>
    <property type="match status" value="1"/>
</dbReference>
<evidence type="ECO:0000259" key="9">
    <source>
        <dbReference type="Pfam" id="PF04095"/>
    </source>
</evidence>
<keyword evidence="11" id="KW-0808">Transferase</keyword>
<feature type="modified residue" description="Phosphohistidine; by autocatalysis" evidence="7">
    <location>
        <position position="240"/>
    </location>
</feature>
<dbReference type="Proteomes" id="UP000322545">
    <property type="component" value="Unassembled WGS sequence"/>
</dbReference>
<comment type="function">
    <text evidence="7 8">Catalyzes the synthesis of beta-nicotinate D-ribonucleotide from nicotinate and 5-phospho-D-ribose 1-phosphate at the expense of ATP.</text>
</comment>
<dbReference type="AlphaFoldDB" id="A0A1M7JX12"/>
<keyword evidence="4 7" id="KW-0597">Phosphoprotein</keyword>
<evidence type="ECO:0000256" key="1">
    <source>
        <dbReference type="ARBA" id="ARBA00004952"/>
    </source>
</evidence>
<organism evidence="11 12">
    <name type="scientific">Roseovarius litoreus</name>
    <dbReference type="NCBI Taxonomy" id="1155722"/>
    <lineage>
        <taxon>Bacteria</taxon>
        <taxon>Pseudomonadati</taxon>
        <taxon>Pseudomonadota</taxon>
        <taxon>Alphaproteobacteria</taxon>
        <taxon>Rhodobacterales</taxon>
        <taxon>Roseobacteraceae</taxon>
        <taxon>Roseovarius</taxon>
    </lineage>
</organism>
<accession>A0A1M7JX12</accession>
<dbReference type="GO" id="GO:0016757">
    <property type="term" value="F:glycosyltransferase activity"/>
    <property type="evidence" value="ECO:0007669"/>
    <property type="project" value="UniProtKB-KW"/>
</dbReference>
<dbReference type="PANTHER" id="PTHR11098:SF1">
    <property type="entry name" value="NICOTINATE PHOSPHORIBOSYLTRANSFERASE"/>
    <property type="match status" value="1"/>
</dbReference>
<reference evidence="11 12" key="1">
    <citation type="submission" date="2016-11" db="EMBL/GenBank/DDBJ databases">
        <authorList>
            <person name="Varghese N."/>
            <person name="Submissions S."/>
        </authorList>
    </citation>
    <scope>NUCLEOTIDE SEQUENCE [LARGE SCALE GENOMIC DNA]</scope>
    <source>
        <strain evidence="11 12">DSM 28249</strain>
    </source>
</reference>
<comment type="PTM">
    <text evidence="7 8">Transiently phosphorylated on a His residue during the reaction cycle. Phosphorylation strongly increases the affinity for substrates and increases the rate of nicotinate D-ribonucleotide production. Dephosphorylation regenerates the low-affinity form of the enzyme, leading to product release.</text>
</comment>
<feature type="domain" description="Nicotinate phosphoribosyltransferase N-terminal" evidence="10">
    <location>
        <begin position="23"/>
        <end position="146"/>
    </location>
</feature>
<evidence type="ECO:0000256" key="6">
    <source>
        <dbReference type="ARBA" id="ARBA00022642"/>
    </source>
</evidence>
<comment type="similarity">
    <text evidence="2 7 8">Belongs to the NAPRTase family.</text>
</comment>
<name>A0A1M7JX12_9RHOB</name>
<dbReference type="NCBIfam" id="TIGR01514">
    <property type="entry name" value="NAPRTase"/>
    <property type="match status" value="1"/>
</dbReference>
<evidence type="ECO:0000259" key="10">
    <source>
        <dbReference type="Pfam" id="PF17767"/>
    </source>
</evidence>
<dbReference type="Gene3D" id="3.20.140.10">
    <property type="entry name" value="nicotinate phosphoribosyltransferase"/>
    <property type="match status" value="1"/>
</dbReference>
<sequence>MVDIATRVYNHRWKMDPIVRSLIDTDFYKLLMCQSVFRNKPDTIVTFSLINRTKSVRLAELIDEGELRAQLDHIRSLSLSRGESTWLRGNTFYGQRQMFTPEFMEWFEALRLPPYHLEKRDGQYELTFEGKWPEVMLWEIPALSVLMELRARAVLGRMEKFELQVLYARAMTKLWEKVERLRPLPDLRIADFGTRRRHSFLWQDWCVQAMREGLGDGFVGTSNCLIAKNRDLEAIGTNAHELPMVYAALAETDAELAQAPYKVLADWHEEHSGNLRIILPDTYGTEGFLRAAPDWLAGWTGIRIDSGDPATGAEVAIRWWQDRGEDPRKKLIIFSDGLDADKIIELHRRFHGRVKLSFGWGTLLTNDFRGLTEGDALAPFSLVCKAVAADGHPTVKLSDNPNKAMGPADEVARYKRVFGVGQQEAMAVEV</sequence>
<dbReference type="InterPro" id="IPR036068">
    <property type="entry name" value="Nicotinate_pribotase-like_C"/>
</dbReference>
<dbReference type="SUPFAM" id="SSF54675">
    <property type="entry name" value="Nicotinate/Quinolinate PRTase N-terminal domain-like"/>
    <property type="match status" value="1"/>
</dbReference>
<evidence type="ECO:0000256" key="5">
    <source>
        <dbReference type="ARBA" id="ARBA00022598"/>
    </source>
</evidence>
<dbReference type="UniPathway" id="UPA00253">
    <property type="reaction ID" value="UER00457"/>
</dbReference>
<dbReference type="NCBIfam" id="NF003704">
    <property type="entry name" value="PRK05321.1"/>
    <property type="match status" value="1"/>
</dbReference>
<keyword evidence="12" id="KW-1185">Reference proteome</keyword>
<feature type="domain" description="Nicotinate/nicotinamide phosphoribosyltransferase" evidence="9">
    <location>
        <begin position="188"/>
        <end position="421"/>
    </location>
</feature>
<dbReference type="GO" id="GO:0004516">
    <property type="term" value="F:nicotinate phosphoribosyltransferase activity"/>
    <property type="evidence" value="ECO:0007669"/>
    <property type="project" value="UniProtKB-UniRule"/>
</dbReference>